<dbReference type="Gene3D" id="1.10.10.60">
    <property type="entry name" value="Homeodomain-like"/>
    <property type="match status" value="1"/>
</dbReference>
<dbReference type="InterPro" id="IPR001647">
    <property type="entry name" value="HTH_TetR"/>
</dbReference>
<evidence type="ECO:0000256" key="1">
    <source>
        <dbReference type="ARBA" id="ARBA00023015"/>
    </source>
</evidence>
<evidence type="ECO:0000256" key="3">
    <source>
        <dbReference type="ARBA" id="ARBA00023163"/>
    </source>
</evidence>
<dbReference type="Gene3D" id="1.10.357.10">
    <property type="entry name" value="Tetracycline Repressor, domain 2"/>
    <property type="match status" value="1"/>
</dbReference>
<dbReference type="PANTHER" id="PTHR30055:SF234">
    <property type="entry name" value="HTH-TYPE TRANSCRIPTIONAL REGULATOR BETI"/>
    <property type="match status" value="1"/>
</dbReference>
<evidence type="ECO:0000313" key="7">
    <source>
        <dbReference type="Proteomes" id="UP001595975"/>
    </source>
</evidence>
<evidence type="ECO:0000256" key="4">
    <source>
        <dbReference type="PROSITE-ProRule" id="PRU00335"/>
    </source>
</evidence>
<dbReference type="PANTHER" id="PTHR30055">
    <property type="entry name" value="HTH-TYPE TRANSCRIPTIONAL REGULATOR RUTR"/>
    <property type="match status" value="1"/>
</dbReference>
<keyword evidence="2 4" id="KW-0238">DNA-binding</keyword>
<protein>
    <submittedName>
        <fullName evidence="6">TetR/AcrR family transcriptional regulator</fullName>
    </submittedName>
</protein>
<comment type="caution">
    <text evidence="6">The sequence shown here is derived from an EMBL/GenBank/DDBJ whole genome shotgun (WGS) entry which is preliminary data.</text>
</comment>
<dbReference type="Proteomes" id="UP001595975">
    <property type="component" value="Unassembled WGS sequence"/>
</dbReference>
<keyword evidence="7" id="KW-1185">Reference proteome</keyword>
<dbReference type="PROSITE" id="PS50977">
    <property type="entry name" value="HTH_TETR_2"/>
    <property type="match status" value="1"/>
</dbReference>
<dbReference type="EMBL" id="JBHSOF010000059">
    <property type="protein sequence ID" value="MFC5667522.1"/>
    <property type="molecule type" value="Genomic_DNA"/>
</dbReference>
<sequence length="217" mass="22429">MGLREEKKRQTRTLLADTATGLFAEHGFEQVTVADVARAAGVAVNTVFNYFPTKEDLFFDRQEEVVARLAGVVRERPAGASPVGAVRAELLAGLDADEPTYGLSPHAAAFWRTVENSPALRARLLELGERAEEALAATLAEEAGAAPGDPLARLVAGALAGAHRAALAEVRRGVVAGEPVDAVRDRVVAAVTAAFGLLATGLAGWPAGQDGQGGQGG</sequence>
<evidence type="ECO:0000313" key="6">
    <source>
        <dbReference type="EMBL" id="MFC5667522.1"/>
    </source>
</evidence>
<accession>A0ABW0XAF3</accession>
<proteinExistence type="predicted"/>
<dbReference type="Pfam" id="PF00440">
    <property type="entry name" value="TetR_N"/>
    <property type="match status" value="1"/>
</dbReference>
<feature type="domain" description="HTH tetR-type" evidence="5">
    <location>
        <begin position="9"/>
        <end position="69"/>
    </location>
</feature>
<keyword evidence="3" id="KW-0804">Transcription</keyword>
<reference evidence="7" key="1">
    <citation type="journal article" date="2019" name="Int. J. Syst. Evol. Microbiol.">
        <title>The Global Catalogue of Microorganisms (GCM) 10K type strain sequencing project: providing services to taxonomists for standard genome sequencing and annotation.</title>
        <authorList>
            <consortium name="The Broad Institute Genomics Platform"/>
            <consortium name="The Broad Institute Genome Sequencing Center for Infectious Disease"/>
            <person name="Wu L."/>
            <person name="Ma J."/>
        </authorList>
    </citation>
    <scope>NUCLEOTIDE SEQUENCE [LARGE SCALE GENOMIC DNA]</scope>
    <source>
        <strain evidence="7">CGMCC 4.1437</strain>
    </source>
</reference>
<evidence type="ECO:0000259" key="5">
    <source>
        <dbReference type="PROSITE" id="PS50977"/>
    </source>
</evidence>
<dbReference type="PRINTS" id="PR00455">
    <property type="entry name" value="HTHTETR"/>
</dbReference>
<feature type="DNA-binding region" description="H-T-H motif" evidence="4">
    <location>
        <begin position="32"/>
        <end position="51"/>
    </location>
</feature>
<dbReference type="RefSeq" id="WP_380229188.1">
    <property type="nucleotide sequence ID" value="NZ_JBHSOF010000059.1"/>
</dbReference>
<gene>
    <name evidence="6" type="ORF">ACFP3U_31700</name>
</gene>
<dbReference type="SUPFAM" id="SSF46689">
    <property type="entry name" value="Homeodomain-like"/>
    <property type="match status" value="1"/>
</dbReference>
<organism evidence="6 7">
    <name type="scientific">Kitasatospora misakiensis</name>
    <dbReference type="NCBI Taxonomy" id="67330"/>
    <lineage>
        <taxon>Bacteria</taxon>
        <taxon>Bacillati</taxon>
        <taxon>Actinomycetota</taxon>
        <taxon>Actinomycetes</taxon>
        <taxon>Kitasatosporales</taxon>
        <taxon>Streptomycetaceae</taxon>
        <taxon>Kitasatospora</taxon>
    </lineage>
</organism>
<dbReference type="InterPro" id="IPR009057">
    <property type="entry name" value="Homeodomain-like_sf"/>
</dbReference>
<name>A0ABW0XAF3_9ACTN</name>
<keyword evidence="1" id="KW-0805">Transcription regulation</keyword>
<evidence type="ECO:0000256" key="2">
    <source>
        <dbReference type="ARBA" id="ARBA00023125"/>
    </source>
</evidence>
<dbReference type="InterPro" id="IPR050109">
    <property type="entry name" value="HTH-type_TetR-like_transc_reg"/>
</dbReference>